<name>A0A1V9FEN3_9BACT</name>
<comment type="similarity">
    <text evidence="2">Belongs to the SusD family.</text>
</comment>
<protein>
    <recommendedName>
        <fullName evidence="10">RagB/SusD family nutrient uptake outer membrane protein</fullName>
    </recommendedName>
</protein>
<dbReference type="Gene3D" id="1.25.40.390">
    <property type="match status" value="1"/>
</dbReference>
<evidence type="ECO:0000259" key="6">
    <source>
        <dbReference type="Pfam" id="PF07980"/>
    </source>
</evidence>
<feature type="domain" description="SusD-like N-terminal" evidence="7">
    <location>
        <begin position="70"/>
        <end position="207"/>
    </location>
</feature>
<comment type="caution">
    <text evidence="8">The sequence shown here is derived from an EMBL/GenBank/DDBJ whole genome shotgun (WGS) entry which is preliminary data.</text>
</comment>
<reference evidence="9" key="1">
    <citation type="submission" date="2016-04" db="EMBL/GenBank/DDBJ databases">
        <authorList>
            <person name="Chen L."/>
            <person name="Zhuang W."/>
            <person name="Wang G."/>
        </authorList>
    </citation>
    <scope>NUCLEOTIDE SEQUENCE [LARGE SCALE GENOMIC DNA]</scope>
    <source>
        <strain evidence="9">208</strain>
    </source>
</reference>
<feature type="domain" description="RagB/SusD" evidence="6">
    <location>
        <begin position="244"/>
        <end position="450"/>
    </location>
</feature>
<dbReference type="AlphaFoldDB" id="A0A1V9FEN3"/>
<comment type="subcellular location">
    <subcellularLocation>
        <location evidence="1">Cell outer membrane</location>
    </subcellularLocation>
</comment>
<evidence type="ECO:0000313" key="8">
    <source>
        <dbReference type="EMBL" id="OQP56676.1"/>
    </source>
</evidence>
<keyword evidence="5" id="KW-0998">Cell outer membrane</keyword>
<dbReference type="STRING" id="550983.A4R26_05535"/>
<dbReference type="InterPro" id="IPR012944">
    <property type="entry name" value="SusD_RagB_dom"/>
</dbReference>
<dbReference type="InterPro" id="IPR011990">
    <property type="entry name" value="TPR-like_helical_dom_sf"/>
</dbReference>
<evidence type="ECO:0000313" key="9">
    <source>
        <dbReference type="Proteomes" id="UP000192276"/>
    </source>
</evidence>
<proteinExistence type="inferred from homology"/>
<organism evidence="8 9">
    <name type="scientific">Niastella populi</name>
    <dbReference type="NCBI Taxonomy" id="550983"/>
    <lineage>
        <taxon>Bacteria</taxon>
        <taxon>Pseudomonadati</taxon>
        <taxon>Bacteroidota</taxon>
        <taxon>Chitinophagia</taxon>
        <taxon>Chitinophagales</taxon>
        <taxon>Chitinophagaceae</taxon>
        <taxon>Niastella</taxon>
    </lineage>
</organism>
<dbReference type="Pfam" id="PF14322">
    <property type="entry name" value="SusD-like_3"/>
    <property type="match status" value="1"/>
</dbReference>
<evidence type="ECO:0000256" key="2">
    <source>
        <dbReference type="ARBA" id="ARBA00006275"/>
    </source>
</evidence>
<dbReference type="SUPFAM" id="SSF48452">
    <property type="entry name" value="TPR-like"/>
    <property type="match status" value="1"/>
</dbReference>
<evidence type="ECO:0008006" key="10">
    <source>
        <dbReference type="Google" id="ProtNLM"/>
    </source>
</evidence>
<keyword evidence="9" id="KW-1185">Reference proteome</keyword>
<evidence type="ECO:0000256" key="3">
    <source>
        <dbReference type="ARBA" id="ARBA00022729"/>
    </source>
</evidence>
<keyword evidence="3" id="KW-0732">Signal</keyword>
<accession>A0A1V9FEN3</accession>
<evidence type="ECO:0000256" key="5">
    <source>
        <dbReference type="ARBA" id="ARBA00023237"/>
    </source>
</evidence>
<evidence type="ECO:0000256" key="1">
    <source>
        <dbReference type="ARBA" id="ARBA00004442"/>
    </source>
</evidence>
<dbReference type="CDD" id="cd08977">
    <property type="entry name" value="SusD"/>
    <property type="match status" value="1"/>
</dbReference>
<dbReference type="EMBL" id="LWBP01000199">
    <property type="protein sequence ID" value="OQP56676.1"/>
    <property type="molecule type" value="Genomic_DNA"/>
</dbReference>
<dbReference type="GO" id="GO:0009279">
    <property type="term" value="C:cell outer membrane"/>
    <property type="evidence" value="ECO:0007669"/>
    <property type="project" value="UniProtKB-SubCell"/>
</dbReference>
<dbReference type="Pfam" id="PF07980">
    <property type="entry name" value="SusD_RagB"/>
    <property type="match status" value="1"/>
</dbReference>
<evidence type="ECO:0000256" key="4">
    <source>
        <dbReference type="ARBA" id="ARBA00023136"/>
    </source>
</evidence>
<evidence type="ECO:0000259" key="7">
    <source>
        <dbReference type="Pfam" id="PF14322"/>
    </source>
</evidence>
<keyword evidence="4" id="KW-0472">Membrane</keyword>
<dbReference type="Proteomes" id="UP000192276">
    <property type="component" value="Unassembled WGS sequence"/>
</dbReference>
<gene>
    <name evidence="8" type="ORF">A4R26_05535</name>
</gene>
<dbReference type="InterPro" id="IPR033985">
    <property type="entry name" value="SusD-like_N"/>
</dbReference>
<sequence>MSCNKLLDAGSPANQVITPQVYTSDSLARAALIGVYYKMMYSFGPFNGQISRYCGLAADELNRTTSLETDQPFLTNTLTPDNKTIWFIWTNTYSYIYQCNDIIEGLTGANTITPTLRNQLLGEAYFLRALSYFYLVNLFGDVPLALGTDYTKNTSIPRTAATTVYDRMVEDLVSAKNLLTDKLPDLPADRVRANRLAAQALLARIYLFRGQWANAAAEATAVIESRVFQLETDLAQTFRYNSREAILQFMTIMEAYNTAEGGMFVPLNPNGRPAFILSDTLMKKIEPGDARRLWIRTVTVGGNQYNSPYKYKLNTSVPREEYNIVLRLAELYCIRAEALTMLDQLTDALSDLNKIRKRAGLPDLTTITTQSQALAAIEQERRVEFFAEWGHRWFDLKRLPAHTATHPGEKRIDEVMSYCRPLTWTPAAALWPVPRDEIIRNPALTQNDGYN</sequence>